<dbReference type="InterPro" id="IPR052895">
    <property type="entry name" value="HetReg/Transcr_Mod"/>
</dbReference>
<dbReference type="AlphaFoldDB" id="A0AA38Y428"/>
<evidence type="ECO:0000313" key="3">
    <source>
        <dbReference type="EMBL" id="KAJ9634481.1"/>
    </source>
</evidence>
<feature type="compositionally biased region" description="Basic and acidic residues" evidence="1">
    <location>
        <begin position="674"/>
        <end position="689"/>
    </location>
</feature>
<evidence type="ECO:0000313" key="4">
    <source>
        <dbReference type="Proteomes" id="UP001172681"/>
    </source>
</evidence>
<feature type="region of interest" description="Disordered" evidence="1">
    <location>
        <begin position="262"/>
        <end position="281"/>
    </location>
</feature>
<protein>
    <recommendedName>
        <fullName evidence="2">Heterokaryon incompatibility domain-containing protein</fullName>
    </recommendedName>
</protein>
<reference evidence="3" key="1">
    <citation type="submission" date="2022-10" db="EMBL/GenBank/DDBJ databases">
        <title>Culturing micro-colonial fungi from biological soil crusts in the Mojave desert and describing Neophaeococcomyces mojavensis, and introducing the new genera and species Taxawa tesnikishii.</title>
        <authorList>
            <person name="Kurbessoian T."/>
            <person name="Stajich J.E."/>
        </authorList>
    </citation>
    <scope>NUCLEOTIDE SEQUENCE</scope>
    <source>
        <strain evidence="3">TK_35</strain>
    </source>
</reference>
<comment type="caution">
    <text evidence="3">The sequence shown here is derived from an EMBL/GenBank/DDBJ whole genome shotgun (WGS) entry which is preliminary data.</text>
</comment>
<feature type="region of interest" description="Disordered" evidence="1">
    <location>
        <begin position="672"/>
        <end position="715"/>
    </location>
</feature>
<dbReference type="PANTHER" id="PTHR24148">
    <property type="entry name" value="ANKYRIN REPEAT DOMAIN-CONTAINING PROTEIN 39 HOMOLOG-RELATED"/>
    <property type="match status" value="1"/>
</dbReference>
<evidence type="ECO:0000256" key="1">
    <source>
        <dbReference type="SAM" id="MobiDB-lite"/>
    </source>
</evidence>
<proteinExistence type="predicted"/>
<accession>A0AA38Y428</accession>
<dbReference type="EMBL" id="JAPDRN010000038">
    <property type="protein sequence ID" value="KAJ9634481.1"/>
    <property type="molecule type" value="Genomic_DNA"/>
</dbReference>
<name>A0AA38Y428_9EURO</name>
<feature type="domain" description="Heterokaryon incompatibility" evidence="2">
    <location>
        <begin position="101"/>
        <end position="220"/>
    </location>
</feature>
<evidence type="ECO:0000259" key="2">
    <source>
        <dbReference type="Pfam" id="PF06985"/>
    </source>
</evidence>
<dbReference type="InterPro" id="IPR010730">
    <property type="entry name" value="HET"/>
</dbReference>
<dbReference type="Proteomes" id="UP001172681">
    <property type="component" value="Unassembled WGS sequence"/>
</dbReference>
<organism evidence="3 4">
    <name type="scientific">Knufia peltigerae</name>
    <dbReference type="NCBI Taxonomy" id="1002370"/>
    <lineage>
        <taxon>Eukaryota</taxon>
        <taxon>Fungi</taxon>
        <taxon>Dikarya</taxon>
        <taxon>Ascomycota</taxon>
        <taxon>Pezizomycotina</taxon>
        <taxon>Eurotiomycetes</taxon>
        <taxon>Chaetothyriomycetidae</taxon>
        <taxon>Chaetothyriales</taxon>
        <taxon>Trichomeriaceae</taxon>
        <taxon>Knufia</taxon>
    </lineage>
</organism>
<sequence length="715" mass="80661">MKALDFGLRQMRQNQHDGNAVLEKLNQLDPLVAKRFQPKSTAVSKFILRLADVTSVSWEMKKDQHDLLQTYDLPLAVLRDWSLARKLLSAPQDPDSTSFYRSSPLTLEMWRAILELRVSDNEGIWLDQLCINQKDEREKQDAITAMDILYQSARIVVIVLEDISLSIADVEFCQQCASGFSLDKDKDNHSMTMADYYRLWGIFQRIIKARLFSRAWCMQEYLKSDDAFLLVRVTESLRIVAIPGLLFLVAPGKPMCHSTEHVGTGDSIDDSIQNTTTDAWPPASDIKAPSWPTLGTIYPLNYSHLLAYCLAMNASIEPDKVAIALNLDGIDLSLDTSGLSVDDCCYAYSLMALAAGDWSPLWNRGEVLVTRVTPRSPSDSDSESLQTGWLRRPKISSHHILLQCITPVVSDRHKLQVSFDKLELDMRMLAGEWTWNRAKPTSVKVAETFVRSEMCQSIQQLFGDGEEHVLPLPRLEQGLPVVLDCGFDWLYNLYHQVVLNCSFDDLSLHEVWKVLAEVDAQNDFLLRAASILYPTESQSRHRDLHLPLLWLMDFLCGNSEPLMWRLSSKDGEYQAICGSDGPQQFQGDMKIGIPVALADTRYSFVDRVWIMQPCQGGMVVREKFMGLGFGDIDGEEVSSPYFRDMKQVAIVGPVEETKNAASGDDAMIESATNKMRELGLSGDKEKDASESDSNDESPLHVTGLEMNFIWDEDDE</sequence>
<gene>
    <name evidence="3" type="ORF">H2204_006306</name>
</gene>
<keyword evidence="4" id="KW-1185">Reference proteome</keyword>
<dbReference type="Pfam" id="PF06985">
    <property type="entry name" value="HET"/>
    <property type="match status" value="1"/>
</dbReference>
<dbReference type="PANTHER" id="PTHR24148:SF82">
    <property type="entry name" value="HETEROKARYON INCOMPATIBILITY DOMAIN-CONTAINING PROTEIN"/>
    <property type="match status" value="1"/>
</dbReference>